<keyword evidence="3" id="KW-1185">Reference proteome</keyword>
<evidence type="ECO:0000259" key="1">
    <source>
        <dbReference type="SMART" id="SM00849"/>
    </source>
</evidence>
<dbReference type="AlphaFoldDB" id="E3CYK2"/>
<dbReference type="PANTHER" id="PTHR42951">
    <property type="entry name" value="METALLO-BETA-LACTAMASE DOMAIN-CONTAINING"/>
    <property type="match status" value="1"/>
</dbReference>
<dbReference type="InterPro" id="IPR036866">
    <property type="entry name" value="RibonucZ/Hydroxyglut_hydro"/>
</dbReference>
<feature type="domain" description="Metallo-beta-lactamase" evidence="1">
    <location>
        <begin position="60"/>
        <end position="251"/>
    </location>
</feature>
<sequence>MTEERGSAGTDVVHPEAWWKDLPRKAYGELEKVGTFQGWFEVYRVAPCVFALYEDGQFEETLSYLILGKERAVLLDTGDGIGDIRALTEELTDLPVSVVNTHHHIDHVAQNYRFDDVALFDDPYARRAAEKGFSHEEAAELIREGLVRKPFPAGFDPATYHMPPFRVTRWLHQGDEIDLGGRVLEVIHTPGHSSDSICLLDRGARLLWTGDLFYTGSVYTYLPGGNLDQFVESYEKILGRWDEYDRLLPSHNEPWVEKELLREAHGLAVQVRSGGGIPQVGAGGVRKYQGSRFALIVGPENAP</sequence>
<dbReference type="InterPro" id="IPR001279">
    <property type="entry name" value="Metallo-B-lactamas"/>
</dbReference>
<dbReference type="STRING" id="584708.Apau_0298"/>
<dbReference type="Pfam" id="PF00753">
    <property type="entry name" value="Lactamase_B"/>
    <property type="match status" value="1"/>
</dbReference>
<dbReference type="SUPFAM" id="SSF56281">
    <property type="entry name" value="Metallo-hydrolase/oxidoreductase"/>
    <property type="match status" value="1"/>
</dbReference>
<dbReference type="Gene3D" id="3.60.15.10">
    <property type="entry name" value="Ribonuclease Z/Hydroxyacylglutathione hydrolase-like"/>
    <property type="match status" value="1"/>
</dbReference>
<dbReference type="InterPro" id="IPR050855">
    <property type="entry name" value="NDM-1-like"/>
</dbReference>
<dbReference type="PANTHER" id="PTHR42951:SF4">
    <property type="entry name" value="ACYL-COENZYME A THIOESTERASE MBLAC2"/>
    <property type="match status" value="1"/>
</dbReference>
<dbReference type="Proteomes" id="UP000005096">
    <property type="component" value="Chromosome"/>
</dbReference>
<protein>
    <submittedName>
        <fullName evidence="2">Beta-lactamase</fullName>
    </submittedName>
</protein>
<evidence type="ECO:0000313" key="3">
    <source>
        <dbReference type="Proteomes" id="UP000005096"/>
    </source>
</evidence>
<organism evidence="2 3">
    <name type="scientific">Aminomonas paucivorans DSM 12260</name>
    <dbReference type="NCBI Taxonomy" id="584708"/>
    <lineage>
        <taxon>Bacteria</taxon>
        <taxon>Thermotogati</taxon>
        <taxon>Synergistota</taxon>
        <taxon>Synergistia</taxon>
        <taxon>Synergistales</taxon>
        <taxon>Synergistaceae</taxon>
        <taxon>Aminomonas</taxon>
    </lineage>
</organism>
<dbReference type="EMBL" id="CM001022">
    <property type="protein sequence ID" value="EFQ22733.1"/>
    <property type="molecule type" value="Genomic_DNA"/>
</dbReference>
<dbReference type="SMART" id="SM00849">
    <property type="entry name" value="Lactamase_B"/>
    <property type="match status" value="1"/>
</dbReference>
<dbReference type="eggNOG" id="COG0491">
    <property type="taxonomic scope" value="Bacteria"/>
</dbReference>
<dbReference type="RefSeq" id="WP_006299880.1">
    <property type="nucleotide sequence ID" value="NZ_CM001022.1"/>
</dbReference>
<reference evidence="2 3" key="1">
    <citation type="journal article" date="2010" name="Stand. Genomic Sci.">
        <title>Non-contiguous finished genome sequence of Aminomonas paucivorans type strain (GLU-3).</title>
        <authorList>
            <person name="Pitluck S."/>
            <person name="Yasawong M."/>
            <person name="Held B."/>
            <person name="Lapidus A."/>
            <person name="Nolan M."/>
            <person name="Copeland A."/>
            <person name="Lucas S."/>
            <person name="Del Rio T.G."/>
            <person name="Tice H."/>
            <person name="Cheng J.F."/>
            <person name="Chertkov O."/>
            <person name="Goodwin L."/>
            <person name="Tapia R."/>
            <person name="Han C."/>
            <person name="Liolios K."/>
            <person name="Ivanova N."/>
            <person name="Mavromatis K."/>
            <person name="Ovchinnikova G."/>
            <person name="Pati A."/>
            <person name="Chen A."/>
            <person name="Palaniappan K."/>
            <person name="Land M."/>
            <person name="Hauser L."/>
            <person name="Chang Y.J."/>
            <person name="Jeffries C.D."/>
            <person name="Pukall R."/>
            <person name="Spring S."/>
            <person name="Rohde M."/>
            <person name="Sikorski J."/>
            <person name="Goker M."/>
            <person name="Woyke T."/>
            <person name="Bristow J."/>
            <person name="Eisen J.A."/>
            <person name="Markowitz V."/>
            <person name="Hugenholtz P."/>
            <person name="Kyrpides N.C."/>
            <person name="Klenk H.P."/>
        </authorList>
    </citation>
    <scope>NUCLEOTIDE SEQUENCE [LARGE SCALE GENOMIC DNA]</scope>
    <source>
        <strain evidence="2 3">DSM 12260</strain>
    </source>
</reference>
<name>E3CYK2_9BACT</name>
<gene>
    <name evidence="2" type="ORF">Apau_0298</name>
</gene>
<evidence type="ECO:0000313" key="2">
    <source>
        <dbReference type="EMBL" id="EFQ22733.1"/>
    </source>
</evidence>
<dbReference type="HOGENOM" id="CLU_030571_0_0_0"/>
<dbReference type="PaxDb" id="584708-Apau_0298"/>
<dbReference type="CDD" id="cd07712">
    <property type="entry name" value="MBLAC2-like_MBL-fold"/>
    <property type="match status" value="1"/>
</dbReference>
<proteinExistence type="predicted"/>
<dbReference type="OrthoDB" id="9761531at2"/>
<accession>E3CYK2</accession>